<sequence length="71" mass="8043">MKSLRMLALLILVPLSGCLEVEQHPGWRAGEYDGKPDNLPSQAYYSGDRLAWNAAISNRNHLQNEYERTSP</sequence>
<gene>
    <name evidence="1" type="ORF">NCCP691_02610</name>
</gene>
<accession>A0ABQ4PZD9</accession>
<proteinExistence type="predicted"/>
<protein>
    <recommendedName>
        <fullName evidence="3">Lipoprotein</fullName>
    </recommendedName>
</protein>
<evidence type="ECO:0000313" key="1">
    <source>
        <dbReference type="EMBL" id="GIZ50247.1"/>
    </source>
</evidence>
<dbReference type="Proteomes" id="UP000887222">
    <property type="component" value="Unassembled WGS sequence"/>
</dbReference>
<evidence type="ECO:0008006" key="3">
    <source>
        <dbReference type="Google" id="ProtNLM"/>
    </source>
</evidence>
<name>A0ABQ4PZD9_9BURK</name>
<comment type="caution">
    <text evidence="1">The sequence shown here is derived from an EMBL/GenBank/DDBJ whole genome shotgun (WGS) entry which is preliminary data.</text>
</comment>
<dbReference type="RefSeq" id="WP_220806423.1">
    <property type="nucleotide sequence ID" value="NZ_BPMK01000001.1"/>
</dbReference>
<dbReference type="EMBL" id="BPMK01000001">
    <property type="protein sequence ID" value="GIZ50247.1"/>
    <property type="molecule type" value="Genomic_DNA"/>
</dbReference>
<evidence type="ECO:0000313" key="2">
    <source>
        <dbReference type="Proteomes" id="UP000887222"/>
    </source>
</evidence>
<reference evidence="1 2" key="1">
    <citation type="journal article" date="2022" name="Int. J. Syst. Evol. Microbiol.">
        <title>Noviherbaspirillum aridicola sp. nov., isolated from an arid soil in Pakistan.</title>
        <authorList>
            <person name="Khan I.U."/>
            <person name="Saqib M."/>
            <person name="Amin A."/>
            <person name="Hussain F."/>
            <person name="Li L."/>
            <person name="Liu Y.H."/>
            <person name="Fang B.Z."/>
            <person name="Ahmed I."/>
            <person name="Li W.J."/>
        </authorList>
    </citation>
    <scope>NUCLEOTIDE SEQUENCE [LARGE SCALE GENOMIC DNA]</scope>
    <source>
        <strain evidence="1 2">NCCP-691</strain>
    </source>
</reference>
<organism evidence="1 2">
    <name type="scientific">Noviherbaspirillum aridicola</name>
    <dbReference type="NCBI Taxonomy" id="2849687"/>
    <lineage>
        <taxon>Bacteria</taxon>
        <taxon>Pseudomonadati</taxon>
        <taxon>Pseudomonadota</taxon>
        <taxon>Betaproteobacteria</taxon>
        <taxon>Burkholderiales</taxon>
        <taxon>Oxalobacteraceae</taxon>
        <taxon>Noviherbaspirillum</taxon>
    </lineage>
</organism>
<keyword evidence="2" id="KW-1185">Reference proteome</keyword>